<dbReference type="PIRSF" id="PIRSF001235">
    <property type="entry name" value="Amidase_carbamoylase"/>
    <property type="match status" value="1"/>
</dbReference>
<comment type="caution">
    <text evidence="8">The sequence shown here is derived from an EMBL/GenBank/DDBJ whole genome shotgun (WGS) entry which is preliminary data.</text>
</comment>
<evidence type="ECO:0000313" key="8">
    <source>
        <dbReference type="EMBL" id="MCZ8516311.1"/>
    </source>
</evidence>
<comment type="cofactor">
    <cofactor evidence="1">
        <name>Mn(2+)</name>
        <dbReference type="ChEBI" id="CHEBI:29035"/>
    </cofactor>
</comment>
<dbReference type="SUPFAM" id="SSF53187">
    <property type="entry name" value="Zn-dependent exopeptidases"/>
    <property type="match status" value="1"/>
</dbReference>
<keyword evidence="9" id="KW-1185">Reference proteome</keyword>
<sequence length="418" mass="46025">MKVNRDRLAQHFETISQYGKFGETGVCRPTLTPVEKEAFLVVSEWMREAGMSVRIDNFGNLIGRLEGKRKDAPILMMGSHLDSQPYGGRFDGTAGVLCGIEAVCALTEAGLTPDVSIDVVAFCDEESWRFNKGVFGSRGIIGQVELEELSITDKDGISRREALIAFGCNPDELQQSVYPPNSIGAFLELHIEQGPILDSKNLSIGSVTGISGPVWLSVTVKGFAGHAGSVPMNMRKDALIGAADMIRAINQMVRRDEVPTVATIGSLKVFPNSPNIIPEAVEFTIDLRDIDENRRTRYEQQIRAEIAHISDQHGLTFEIKENFQFSPTQCAPWIRNIIREESEAIVKECPELISGPFHDAIILAQVCDIGMIFVRCKDGISHNPAEYASYDDLAQGTELLMKTAVRVATKLGEREQGL</sequence>
<dbReference type="InterPro" id="IPR011650">
    <property type="entry name" value="Peptidase_M20_dimer"/>
</dbReference>
<evidence type="ECO:0000256" key="3">
    <source>
        <dbReference type="ARBA" id="ARBA00011738"/>
    </source>
</evidence>
<name>A0ABT4QHH6_9BACL</name>
<dbReference type="InterPro" id="IPR010158">
    <property type="entry name" value="Amidase_Cbmase"/>
</dbReference>
<proteinExistence type="inferred from homology"/>
<dbReference type="InterPro" id="IPR036264">
    <property type="entry name" value="Bact_exopeptidase_dim_dom"/>
</dbReference>
<evidence type="ECO:0000256" key="1">
    <source>
        <dbReference type="ARBA" id="ARBA00001936"/>
    </source>
</evidence>
<evidence type="ECO:0000256" key="5">
    <source>
        <dbReference type="ARBA" id="ARBA00022801"/>
    </source>
</evidence>
<dbReference type="Gene3D" id="3.40.630.10">
    <property type="entry name" value="Zn peptidases"/>
    <property type="match status" value="1"/>
</dbReference>
<accession>A0ABT4QHH6</accession>
<reference evidence="8 9" key="1">
    <citation type="submission" date="2022-12" db="EMBL/GenBank/DDBJ databases">
        <title>Draft genome sequence of Paenibacillus sp. dW9.</title>
        <authorList>
            <person name="Choi E.-W."/>
            <person name="Kim D.-U."/>
        </authorList>
    </citation>
    <scope>NUCLEOTIDE SEQUENCE [LARGE SCALE GENOMIC DNA]</scope>
    <source>
        <strain evidence="9">dW9</strain>
    </source>
</reference>
<keyword evidence="4" id="KW-0479">Metal-binding</keyword>
<dbReference type="SUPFAM" id="SSF55031">
    <property type="entry name" value="Bacterial exopeptidase dimerisation domain"/>
    <property type="match status" value="1"/>
</dbReference>
<keyword evidence="5" id="KW-0378">Hydrolase</keyword>
<evidence type="ECO:0000256" key="6">
    <source>
        <dbReference type="ARBA" id="ARBA00023211"/>
    </source>
</evidence>
<evidence type="ECO:0000313" key="9">
    <source>
        <dbReference type="Proteomes" id="UP001527882"/>
    </source>
</evidence>
<dbReference type="NCBIfam" id="TIGR01879">
    <property type="entry name" value="hydantase"/>
    <property type="match status" value="1"/>
</dbReference>
<dbReference type="CDD" id="cd03884">
    <property type="entry name" value="M20_bAS"/>
    <property type="match status" value="1"/>
</dbReference>
<dbReference type="InterPro" id="IPR002933">
    <property type="entry name" value="Peptidase_M20"/>
</dbReference>
<comment type="subunit">
    <text evidence="3">Homodimer.</text>
</comment>
<dbReference type="Proteomes" id="UP001527882">
    <property type="component" value="Unassembled WGS sequence"/>
</dbReference>
<dbReference type="Pfam" id="PF07687">
    <property type="entry name" value="M20_dimer"/>
    <property type="match status" value="1"/>
</dbReference>
<dbReference type="PANTHER" id="PTHR32494">
    <property type="entry name" value="ALLANTOATE DEIMINASE-RELATED"/>
    <property type="match status" value="1"/>
</dbReference>
<evidence type="ECO:0000259" key="7">
    <source>
        <dbReference type="Pfam" id="PF07687"/>
    </source>
</evidence>
<dbReference type="Pfam" id="PF01546">
    <property type="entry name" value="Peptidase_M20"/>
    <property type="match status" value="1"/>
</dbReference>
<dbReference type="NCBIfam" id="NF006771">
    <property type="entry name" value="PRK09290.1-5"/>
    <property type="match status" value="1"/>
</dbReference>
<evidence type="ECO:0000256" key="4">
    <source>
        <dbReference type="ARBA" id="ARBA00022723"/>
    </source>
</evidence>
<evidence type="ECO:0000256" key="2">
    <source>
        <dbReference type="ARBA" id="ARBA00006153"/>
    </source>
</evidence>
<keyword evidence="6" id="KW-0464">Manganese</keyword>
<dbReference type="EMBL" id="JAQAGZ010000022">
    <property type="protein sequence ID" value="MCZ8516311.1"/>
    <property type="molecule type" value="Genomic_DNA"/>
</dbReference>
<protein>
    <submittedName>
        <fullName evidence="8">M20 family metallo-hydrolase</fullName>
    </submittedName>
</protein>
<dbReference type="PANTHER" id="PTHR32494:SF19">
    <property type="entry name" value="ALLANTOATE DEIMINASE-RELATED"/>
    <property type="match status" value="1"/>
</dbReference>
<organism evidence="8 9">
    <name type="scientific">Paenibacillus gyeongsangnamensis</name>
    <dbReference type="NCBI Taxonomy" id="3388067"/>
    <lineage>
        <taxon>Bacteria</taxon>
        <taxon>Bacillati</taxon>
        <taxon>Bacillota</taxon>
        <taxon>Bacilli</taxon>
        <taxon>Bacillales</taxon>
        <taxon>Paenibacillaceae</taxon>
        <taxon>Paenibacillus</taxon>
    </lineage>
</organism>
<dbReference type="RefSeq" id="WP_269884838.1">
    <property type="nucleotide sequence ID" value="NZ_JAQAGZ010000022.1"/>
</dbReference>
<gene>
    <name evidence="8" type="ORF">O9H85_28755</name>
</gene>
<comment type="similarity">
    <text evidence="2">Belongs to the peptidase M20 family.</text>
</comment>
<feature type="domain" description="Peptidase M20 dimerisation" evidence="7">
    <location>
        <begin position="209"/>
        <end position="310"/>
    </location>
</feature>
<dbReference type="Gene3D" id="3.30.70.360">
    <property type="match status" value="1"/>
</dbReference>